<organism evidence="2">
    <name type="scientific">mine drainage metagenome</name>
    <dbReference type="NCBI Taxonomy" id="410659"/>
    <lineage>
        <taxon>unclassified sequences</taxon>
        <taxon>metagenomes</taxon>
        <taxon>ecological metagenomes</taxon>
    </lineage>
</organism>
<accession>A0A1J5SAG9</accession>
<sequence length="142" mass="15984">MKPFLNQLEHERIEQAISEAEKATSGEIRVMISPDRIEDPVHRASHEFARLGMHRTAHRNGVLIFVAPNSRCFAIHGDKAIHQKCGEGFWRDVAAAMERRFREGRFTDGLVDAVLEAGRELSCHFPAEPGNRDELPNSVIDG</sequence>
<evidence type="ECO:0000313" key="2">
    <source>
        <dbReference type="EMBL" id="OIR05186.1"/>
    </source>
</evidence>
<comment type="caution">
    <text evidence="2">The sequence shown here is derived from an EMBL/GenBank/DDBJ whole genome shotgun (WGS) entry which is preliminary data.</text>
</comment>
<dbReference type="EMBL" id="MLJW01000052">
    <property type="protein sequence ID" value="OIR05186.1"/>
    <property type="molecule type" value="Genomic_DNA"/>
</dbReference>
<dbReference type="AlphaFoldDB" id="A0A1J5SAG9"/>
<proteinExistence type="predicted"/>
<name>A0A1J5SAG9_9ZZZZ</name>
<dbReference type="PANTHER" id="PTHR30373">
    <property type="entry name" value="UPF0603 PROTEIN YGCG"/>
    <property type="match status" value="1"/>
</dbReference>
<protein>
    <recommendedName>
        <fullName evidence="1">TPM domain-containing protein</fullName>
    </recommendedName>
</protein>
<dbReference type="InterPro" id="IPR007621">
    <property type="entry name" value="TPM_dom"/>
</dbReference>
<reference evidence="2" key="1">
    <citation type="submission" date="2016-10" db="EMBL/GenBank/DDBJ databases">
        <title>Sequence of Gallionella enrichment culture.</title>
        <authorList>
            <person name="Poehlein A."/>
            <person name="Muehling M."/>
            <person name="Daniel R."/>
        </authorList>
    </citation>
    <scope>NUCLEOTIDE SEQUENCE</scope>
</reference>
<evidence type="ECO:0000259" key="1">
    <source>
        <dbReference type="Pfam" id="PF04536"/>
    </source>
</evidence>
<dbReference type="PANTHER" id="PTHR30373:SF8">
    <property type="entry name" value="BLL7265 PROTEIN"/>
    <property type="match status" value="1"/>
</dbReference>
<dbReference type="Pfam" id="PF04536">
    <property type="entry name" value="TPM_phosphatase"/>
    <property type="match status" value="1"/>
</dbReference>
<feature type="domain" description="TPM" evidence="1">
    <location>
        <begin position="4"/>
        <end position="118"/>
    </location>
</feature>
<gene>
    <name evidence="2" type="ORF">GALL_127440</name>
</gene>
<dbReference type="Gene3D" id="3.10.310.50">
    <property type="match status" value="1"/>
</dbReference>